<sequence length="82" mass="10063">MEKWIMFMEIYQMKKQGFKIRRIARKLGVSRTTVYKYLEKSPEEMAEWMASTRKRKRKLDQYELLIHTWLSENPDLLWSSSS</sequence>
<accession>A0ABN1A005</accession>
<dbReference type="RefSeq" id="WP_343783401.1">
    <property type="nucleotide sequence ID" value="NZ_BAAACZ010000016.1"/>
</dbReference>
<comment type="caution">
    <text evidence="2">The sequence shown here is derived from an EMBL/GenBank/DDBJ whole genome shotgun (WGS) entry which is preliminary data.</text>
</comment>
<dbReference type="InterPro" id="IPR009057">
    <property type="entry name" value="Homeodomain-like_sf"/>
</dbReference>
<dbReference type="Pfam" id="PF02796">
    <property type="entry name" value="HTH_7"/>
    <property type="match status" value="1"/>
</dbReference>
<dbReference type="SUPFAM" id="SSF46689">
    <property type="entry name" value="Homeodomain-like"/>
    <property type="match status" value="1"/>
</dbReference>
<feature type="domain" description="HTH IS21-type" evidence="1">
    <location>
        <begin position="5"/>
        <end position="70"/>
    </location>
</feature>
<dbReference type="InterPro" id="IPR017894">
    <property type="entry name" value="HTH_IS21_transposase_type"/>
</dbReference>
<name>A0ABN1A005_9BACI</name>
<reference evidence="2 3" key="1">
    <citation type="journal article" date="2019" name="Int. J. Syst. Evol. Microbiol.">
        <title>The Global Catalogue of Microorganisms (GCM) 10K type strain sequencing project: providing services to taxonomists for standard genome sequencing and annotation.</title>
        <authorList>
            <consortium name="The Broad Institute Genomics Platform"/>
            <consortium name="The Broad Institute Genome Sequencing Center for Infectious Disease"/>
            <person name="Wu L."/>
            <person name="Ma J."/>
        </authorList>
    </citation>
    <scope>NUCLEOTIDE SEQUENCE [LARGE SCALE GENOMIC DNA]</scope>
    <source>
        <strain evidence="2 3">JCM 14193</strain>
    </source>
</reference>
<gene>
    <name evidence="2" type="ORF">GCM10008935_19920</name>
</gene>
<evidence type="ECO:0000313" key="2">
    <source>
        <dbReference type="EMBL" id="GAA0464202.1"/>
    </source>
</evidence>
<dbReference type="Gene3D" id="1.10.10.60">
    <property type="entry name" value="Homeodomain-like"/>
    <property type="match status" value="1"/>
</dbReference>
<protein>
    <recommendedName>
        <fullName evidence="1">HTH IS21-type domain-containing protein</fullName>
    </recommendedName>
</protein>
<dbReference type="Proteomes" id="UP001500740">
    <property type="component" value="Unassembled WGS sequence"/>
</dbReference>
<organism evidence="2 3">
    <name type="scientific">Alkalibacillus silvisoli</name>
    <dbReference type="NCBI Taxonomy" id="392823"/>
    <lineage>
        <taxon>Bacteria</taxon>
        <taxon>Bacillati</taxon>
        <taxon>Bacillota</taxon>
        <taxon>Bacilli</taxon>
        <taxon>Bacillales</taxon>
        <taxon>Bacillaceae</taxon>
        <taxon>Alkalibacillus</taxon>
    </lineage>
</organism>
<proteinExistence type="predicted"/>
<keyword evidence="3" id="KW-1185">Reference proteome</keyword>
<dbReference type="EMBL" id="BAAACZ010000016">
    <property type="protein sequence ID" value="GAA0464202.1"/>
    <property type="molecule type" value="Genomic_DNA"/>
</dbReference>
<dbReference type="PROSITE" id="PS50531">
    <property type="entry name" value="HTH_IS21"/>
    <property type="match status" value="1"/>
</dbReference>
<evidence type="ECO:0000259" key="1">
    <source>
        <dbReference type="PROSITE" id="PS50531"/>
    </source>
</evidence>
<dbReference type="InterPro" id="IPR006120">
    <property type="entry name" value="Resolvase_HTH_dom"/>
</dbReference>
<evidence type="ECO:0000313" key="3">
    <source>
        <dbReference type="Proteomes" id="UP001500740"/>
    </source>
</evidence>